<feature type="compositionally biased region" description="Basic and acidic residues" evidence="1">
    <location>
        <begin position="138"/>
        <end position="155"/>
    </location>
</feature>
<proteinExistence type="predicted"/>
<dbReference type="AlphaFoldDB" id="A0A2P4Y9J3"/>
<feature type="region of interest" description="Disordered" evidence="1">
    <location>
        <begin position="126"/>
        <end position="165"/>
    </location>
</feature>
<evidence type="ECO:0000313" key="2">
    <source>
        <dbReference type="EMBL" id="POM74486.1"/>
    </source>
</evidence>
<evidence type="ECO:0000313" key="3">
    <source>
        <dbReference type="Proteomes" id="UP000237271"/>
    </source>
</evidence>
<accession>A0A2P4Y9J3</accession>
<gene>
    <name evidence="2" type="ORF">PHPALM_8556</name>
</gene>
<name>A0A2P4Y9J3_9STRA</name>
<evidence type="ECO:0000256" key="1">
    <source>
        <dbReference type="SAM" id="MobiDB-lite"/>
    </source>
</evidence>
<reference evidence="2 3" key="1">
    <citation type="journal article" date="2017" name="Genome Biol. Evol.">
        <title>Phytophthora megakarya and P. palmivora, closely related causal agents of cacao black pod rot, underwent increases in genome sizes and gene numbers by different mechanisms.</title>
        <authorList>
            <person name="Ali S.S."/>
            <person name="Shao J."/>
            <person name="Lary D.J."/>
            <person name="Kronmiller B."/>
            <person name="Shen D."/>
            <person name="Strem M.D."/>
            <person name="Amoako-Attah I."/>
            <person name="Akrofi A.Y."/>
            <person name="Begoude B.A."/>
            <person name="Ten Hoopen G.M."/>
            <person name="Coulibaly K."/>
            <person name="Kebe B.I."/>
            <person name="Melnick R.L."/>
            <person name="Guiltinan M.J."/>
            <person name="Tyler B.M."/>
            <person name="Meinhardt L.W."/>
            <person name="Bailey B.A."/>
        </authorList>
    </citation>
    <scope>NUCLEOTIDE SEQUENCE [LARGE SCALE GENOMIC DNA]</scope>
    <source>
        <strain evidence="3">sbr112.9</strain>
    </source>
</reference>
<keyword evidence="3" id="KW-1185">Reference proteome</keyword>
<protein>
    <submittedName>
        <fullName evidence="2">Multidrug resistance protein ABC Superfamily</fullName>
    </submittedName>
</protein>
<sequence length="229" mass="25499">MRTELCDLFKSKQSEAARAYTICRLMKLMPGEDANLHLCKMFRSSIRYGADLSLYTPNKVCELIRAAAARQIDFRIKRGGKRDRGEHKSEGGKGDQGKLGHPAKSKEKSRACYVCGNEDHINVNYPEKAKKLNGAENSDSKREPRSNCTIRRDNDVQPELSDEDPGVATGMMIHGLTGVKVNEQPVNGLIAEVPEGAEVAGITGLERHVIKYQKDVLMTVWLMVRLQSV</sequence>
<dbReference type="EMBL" id="NCKW01004863">
    <property type="protein sequence ID" value="POM74486.1"/>
    <property type="molecule type" value="Genomic_DNA"/>
</dbReference>
<dbReference type="Proteomes" id="UP000237271">
    <property type="component" value="Unassembled WGS sequence"/>
</dbReference>
<comment type="caution">
    <text evidence="2">The sequence shown here is derived from an EMBL/GenBank/DDBJ whole genome shotgun (WGS) entry which is preliminary data.</text>
</comment>
<organism evidence="2 3">
    <name type="scientific">Phytophthora palmivora</name>
    <dbReference type="NCBI Taxonomy" id="4796"/>
    <lineage>
        <taxon>Eukaryota</taxon>
        <taxon>Sar</taxon>
        <taxon>Stramenopiles</taxon>
        <taxon>Oomycota</taxon>
        <taxon>Peronosporomycetes</taxon>
        <taxon>Peronosporales</taxon>
        <taxon>Peronosporaceae</taxon>
        <taxon>Phytophthora</taxon>
    </lineage>
</organism>
<feature type="region of interest" description="Disordered" evidence="1">
    <location>
        <begin position="78"/>
        <end position="105"/>
    </location>
</feature>